<protein>
    <submittedName>
        <fullName evidence="3">OmpA family protein</fullName>
    </submittedName>
</protein>
<evidence type="ECO:0000259" key="2">
    <source>
        <dbReference type="PROSITE" id="PS51123"/>
    </source>
</evidence>
<dbReference type="AlphaFoldDB" id="A0A9D7S918"/>
<evidence type="ECO:0000313" key="4">
    <source>
        <dbReference type="Proteomes" id="UP000808349"/>
    </source>
</evidence>
<evidence type="ECO:0000313" key="3">
    <source>
        <dbReference type="EMBL" id="MBK9717631.1"/>
    </source>
</evidence>
<accession>A0A9D7S918</accession>
<sequence length="585" mass="68750">MENNSWQVTYCNDSIGTTISKKDYNTIGKNDQCKPSEGNGMVQFLYQNHLPRSSDRFIGGQNWGWGAYLTNLLTNPMKIGSIYKFSMKVYLQKNAQNPINLESHIGVYFSLDPPEEIKNDLMRVPKFFYDTVKVNEWTEIVFYLKAQCPLKYVTIGAFKDDRFPQKHNIKNFSHDDYPYYYIDEVSLIELDSNAKLDSIEVTPFCKYYKEFAKRNISESKWTFHFESNKKELSNDDHHKLDAIFQDNPLNATYCYLINGNTDNSGNENELLSQDRAMSVKRYLMDKFQIPEFNLFINAYGSTNPIFDNNTNVGRKANRRVELVRLNLDVSSAIYRKALRSLNQNDIPAAVSYFNKWLISVIDERAILFLFDPHTEKLKFHPSYQDLLKKIKRKYSMYNKPDEAFYLDSIYCLDQKYRTLCFDLKENIGYLDNNDTLYKCSYNLNLNYLETYDAQVKKLVFPKVNHDTNFPKIRDVGSRAVQGLINILSHSNDTLFIDKYLPLVEQNCMIGESYWHNYALLYDKVLMLKNLPQLYGTQYTFIDKEKRKLKLYPVLDLDETNQLRSNFGMGIINNADEIYYLREVKE</sequence>
<dbReference type="InterPro" id="IPR036737">
    <property type="entry name" value="OmpA-like_sf"/>
</dbReference>
<dbReference type="SUPFAM" id="SSF103088">
    <property type="entry name" value="OmpA-like"/>
    <property type="match status" value="1"/>
</dbReference>
<dbReference type="Gene3D" id="3.30.1330.60">
    <property type="entry name" value="OmpA-like domain"/>
    <property type="match status" value="1"/>
</dbReference>
<dbReference type="PANTHER" id="PTHR30329:SF21">
    <property type="entry name" value="LIPOPROTEIN YIAD-RELATED"/>
    <property type="match status" value="1"/>
</dbReference>
<evidence type="ECO:0000256" key="1">
    <source>
        <dbReference type="PROSITE-ProRule" id="PRU00473"/>
    </source>
</evidence>
<dbReference type="InterPro" id="IPR006665">
    <property type="entry name" value="OmpA-like"/>
</dbReference>
<name>A0A9D7S918_9BACT</name>
<dbReference type="GO" id="GO:0016020">
    <property type="term" value="C:membrane"/>
    <property type="evidence" value="ECO:0007669"/>
    <property type="project" value="UniProtKB-UniRule"/>
</dbReference>
<comment type="caution">
    <text evidence="3">The sequence shown here is derived from an EMBL/GenBank/DDBJ whole genome shotgun (WGS) entry which is preliminary data.</text>
</comment>
<proteinExistence type="predicted"/>
<organism evidence="3 4">
    <name type="scientific">Candidatus Defluviibacterium haderslevense</name>
    <dbReference type="NCBI Taxonomy" id="2981993"/>
    <lineage>
        <taxon>Bacteria</taxon>
        <taxon>Pseudomonadati</taxon>
        <taxon>Bacteroidota</taxon>
        <taxon>Saprospiria</taxon>
        <taxon>Saprospirales</taxon>
        <taxon>Saprospiraceae</taxon>
        <taxon>Candidatus Defluviibacterium</taxon>
    </lineage>
</organism>
<dbReference type="Proteomes" id="UP000808349">
    <property type="component" value="Unassembled WGS sequence"/>
</dbReference>
<dbReference type="InterPro" id="IPR050330">
    <property type="entry name" value="Bact_OuterMem_StrucFunc"/>
</dbReference>
<dbReference type="Pfam" id="PF00691">
    <property type="entry name" value="OmpA"/>
    <property type="match status" value="1"/>
</dbReference>
<dbReference type="PANTHER" id="PTHR30329">
    <property type="entry name" value="STATOR ELEMENT OF FLAGELLAR MOTOR COMPLEX"/>
    <property type="match status" value="1"/>
</dbReference>
<dbReference type="EMBL" id="JADKFW010000005">
    <property type="protein sequence ID" value="MBK9717631.1"/>
    <property type="molecule type" value="Genomic_DNA"/>
</dbReference>
<keyword evidence="1" id="KW-0472">Membrane</keyword>
<feature type="domain" description="OmpA-like" evidence="2">
    <location>
        <begin position="212"/>
        <end position="328"/>
    </location>
</feature>
<dbReference type="PROSITE" id="PS51123">
    <property type="entry name" value="OMPA_2"/>
    <property type="match status" value="1"/>
</dbReference>
<reference evidence="3 4" key="1">
    <citation type="submission" date="2020-10" db="EMBL/GenBank/DDBJ databases">
        <title>Connecting structure to function with the recovery of over 1000 high-quality activated sludge metagenome-assembled genomes encoding full-length rRNA genes using long-read sequencing.</title>
        <authorList>
            <person name="Singleton C.M."/>
            <person name="Petriglieri F."/>
            <person name="Kristensen J.M."/>
            <person name="Kirkegaard R.H."/>
            <person name="Michaelsen T.Y."/>
            <person name="Andersen M.H."/>
            <person name="Karst S.M."/>
            <person name="Dueholm M.S."/>
            <person name="Nielsen P.H."/>
            <person name="Albertsen M."/>
        </authorList>
    </citation>
    <scope>NUCLEOTIDE SEQUENCE [LARGE SCALE GENOMIC DNA]</scope>
    <source>
        <strain evidence="3">Ribe_18-Q3-R11-54_BAT3C.373</strain>
    </source>
</reference>
<dbReference type="InterPro" id="IPR046732">
    <property type="entry name" value="DUF6624"/>
</dbReference>
<dbReference type="Pfam" id="PF20329">
    <property type="entry name" value="DUF6624"/>
    <property type="match status" value="1"/>
</dbReference>
<gene>
    <name evidence="3" type="ORF">IPO85_08985</name>
</gene>
<dbReference type="CDD" id="cd07185">
    <property type="entry name" value="OmpA_C-like"/>
    <property type="match status" value="1"/>
</dbReference>